<accession>A0A2T6ZE37</accession>
<dbReference type="InterPro" id="IPR000719">
    <property type="entry name" value="Prot_kinase_dom"/>
</dbReference>
<keyword evidence="2" id="KW-0418">Kinase</keyword>
<organism evidence="2 3">
    <name type="scientific">Tuber borchii</name>
    <name type="common">White truffle</name>
    <dbReference type="NCBI Taxonomy" id="42251"/>
    <lineage>
        <taxon>Eukaryota</taxon>
        <taxon>Fungi</taxon>
        <taxon>Dikarya</taxon>
        <taxon>Ascomycota</taxon>
        <taxon>Pezizomycotina</taxon>
        <taxon>Pezizomycetes</taxon>
        <taxon>Pezizales</taxon>
        <taxon>Tuberaceae</taxon>
        <taxon>Tuber</taxon>
    </lineage>
</organism>
<dbReference type="GO" id="GO:0005737">
    <property type="term" value="C:cytoplasm"/>
    <property type="evidence" value="ECO:0007669"/>
    <property type="project" value="TreeGrafter"/>
</dbReference>
<dbReference type="AlphaFoldDB" id="A0A2T6ZE37"/>
<gene>
    <name evidence="2" type="ORF">B9Z19DRAFT_1003222</name>
</gene>
<dbReference type="STRING" id="42251.A0A2T6ZE37"/>
<evidence type="ECO:0000259" key="1">
    <source>
        <dbReference type="PROSITE" id="PS50011"/>
    </source>
</evidence>
<sequence length="180" mass="20570">VQFLGWFERPETLYIEIDFFQEGDLAQHIDRPLPQATVQNISKKVLEGLRVMHQERIAHRDLEPANSFVVSMSPVWVKLGEVGASKRIHAQSTTTFHTKVSTPLYGTPEVLGLDSSSEASDFTNSADMWPLGCVIYELVVGTKLLFQWVKYPITSLTNDLSPKMKYKDYRLRQTISGFRY</sequence>
<dbReference type="GO" id="GO:0004674">
    <property type="term" value="F:protein serine/threonine kinase activity"/>
    <property type="evidence" value="ECO:0007669"/>
    <property type="project" value="TreeGrafter"/>
</dbReference>
<dbReference type="Gene3D" id="1.10.510.10">
    <property type="entry name" value="Transferase(Phosphotransferase) domain 1"/>
    <property type="match status" value="1"/>
</dbReference>
<keyword evidence="2" id="KW-0808">Transferase</keyword>
<dbReference type="Pfam" id="PF00069">
    <property type="entry name" value="Pkinase"/>
    <property type="match status" value="1"/>
</dbReference>
<dbReference type="PROSITE" id="PS50011">
    <property type="entry name" value="PROTEIN_KINASE_DOM"/>
    <property type="match status" value="1"/>
</dbReference>
<dbReference type="PANTHER" id="PTHR24361">
    <property type="entry name" value="MITOGEN-ACTIVATED KINASE KINASE KINASE"/>
    <property type="match status" value="1"/>
</dbReference>
<dbReference type="SMART" id="SM00220">
    <property type="entry name" value="S_TKc"/>
    <property type="match status" value="1"/>
</dbReference>
<dbReference type="OrthoDB" id="10252171at2759"/>
<dbReference type="InterPro" id="IPR011009">
    <property type="entry name" value="Kinase-like_dom_sf"/>
</dbReference>
<evidence type="ECO:0000313" key="2">
    <source>
        <dbReference type="EMBL" id="PUU73753.1"/>
    </source>
</evidence>
<name>A0A2T6ZE37_TUBBO</name>
<comment type="caution">
    <text evidence="2">The sequence shown here is derived from an EMBL/GenBank/DDBJ whole genome shotgun (WGS) entry which is preliminary data.</text>
</comment>
<dbReference type="Proteomes" id="UP000244722">
    <property type="component" value="Unassembled WGS sequence"/>
</dbReference>
<dbReference type="SUPFAM" id="SSF56112">
    <property type="entry name" value="Protein kinase-like (PK-like)"/>
    <property type="match status" value="1"/>
</dbReference>
<dbReference type="GO" id="GO:0005524">
    <property type="term" value="F:ATP binding"/>
    <property type="evidence" value="ECO:0007669"/>
    <property type="project" value="InterPro"/>
</dbReference>
<dbReference type="EMBL" id="NESQ01000348">
    <property type="protein sequence ID" value="PUU73753.1"/>
    <property type="molecule type" value="Genomic_DNA"/>
</dbReference>
<evidence type="ECO:0000313" key="3">
    <source>
        <dbReference type="Proteomes" id="UP000244722"/>
    </source>
</evidence>
<reference evidence="2 3" key="1">
    <citation type="submission" date="2017-04" db="EMBL/GenBank/DDBJ databases">
        <title>Draft genome sequence of Tuber borchii Vittad., a whitish edible truffle.</title>
        <authorList>
            <consortium name="DOE Joint Genome Institute"/>
            <person name="Murat C."/>
            <person name="Kuo A."/>
            <person name="Barry K.W."/>
            <person name="Clum A."/>
            <person name="Dockter R.B."/>
            <person name="Fauchery L."/>
            <person name="Iotti M."/>
            <person name="Kohler A."/>
            <person name="Labutti K."/>
            <person name="Lindquist E.A."/>
            <person name="Lipzen A."/>
            <person name="Ohm R.A."/>
            <person name="Wang M."/>
            <person name="Grigoriev I.V."/>
            <person name="Zambonelli A."/>
            <person name="Martin F.M."/>
        </authorList>
    </citation>
    <scope>NUCLEOTIDE SEQUENCE [LARGE SCALE GENOMIC DNA]</scope>
    <source>
        <strain evidence="2 3">Tbo3840</strain>
    </source>
</reference>
<proteinExistence type="predicted"/>
<feature type="non-terminal residue" evidence="2">
    <location>
        <position position="1"/>
    </location>
</feature>
<protein>
    <submittedName>
        <fullName evidence="2">Kinase-like domain-containing protein</fullName>
    </submittedName>
</protein>
<feature type="domain" description="Protein kinase" evidence="1">
    <location>
        <begin position="1"/>
        <end position="180"/>
    </location>
</feature>
<keyword evidence="3" id="KW-1185">Reference proteome</keyword>
<dbReference type="InterPro" id="IPR053235">
    <property type="entry name" value="Ser_Thr_kinase"/>
</dbReference>